<dbReference type="RefSeq" id="WP_340358588.1">
    <property type="nucleotide sequence ID" value="NZ_JBBKZU010000008.1"/>
</dbReference>
<evidence type="ECO:0000313" key="2">
    <source>
        <dbReference type="EMBL" id="MEJ8813351.1"/>
    </source>
</evidence>
<proteinExistence type="predicted"/>
<dbReference type="EMBL" id="JBBKZU010000008">
    <property type="protein sequence ID" value="MEJ8813351.1"/>
    <property type="molecule type" value="Genomic_DNA"/>
</dbReference>
<dbReference type="InterPro" id="IPR049212">
    <property type="entry name" value="DUF6815"/>
</dbReference>
<keyword evidence="3" id="KW-1185">Reference proteome</keyword>
<organism evidence="2 3">
    <name type="scientific">Variovorax ureilyticus</name>
    <dbReference type="NCBI Taxonomy" id="1836198"/>
    <lineage>
        <taxon>Bacteria</taxon>
        <taxon>Pseudomonadati</taxon>
        <taxon>Pseudomonadota</taxon>
        <taxon>Betaproteobacteria</taxon>
        <taxon>Burkholderiales</taxon>
        <taxon>Comamonadaceae</taxon>
        <taxon>Variovorax</taxon>
    </lineage>
</organism>
<name>A0ABU8VIC3_9BURK</name>
<dbReference type="Proteomes" id="UP001365846">
    <property type="component" value="Unassembled WGS sequence"/>
</dbReference>
<sequence>MRALRPMSVALLYPGDRPMRDRSDPAESRFAALFAAFAAAGVAAQPAVYHDDFADEVAAQLRRVDAVLVWCNPIESGRKRDRLDALLREVAQAGVLVSTHPDTILRLGTKDVLVDVRDLPFGSDAVRVESLGQLAAGLADRLRFGARVLKQYRGQSGDGVWRVEGIEGSPLLRVRHARRGSEEERIDMPALLQRMAPYFEPANGGHMIDQAWQPRLVDGMVRAYLVEDRVAGFGHQAINALYPAQPGKPAPTPGPRLYHVADLPQFQALRRLLETQWIEMLRTRVGLTRAQLPLLWDCDFMFGEPTAGQAERYVLCEINVSSVSPFPPSCIDPLVSALMARLASRGA</sequence>
<dbReference type="NCBIfam" id="NF033816">
    <property type="entry name" value="Cj0069_fam"/>
    <property type="match status" value="1"/>
</dbReference>
<dbReference type="Pfam" id="PF20668">
    <property type="entry name" value="DUF6815"/>
    <property type="match status" value="1"/>
</dbReference>
<evidence type="ECO:0000259" key="1">
    <source>
        <dbReference type="Pfam" id="PF20668"/>
    </source>
</evidence>
<reference evidence="2 3" key="1">
    <citation type="submission" date="2024-03" db="EMBL/GenBank/DDBJ databases">
        <title>Novel species of the genus Variovorax.</title>
        <authorList>
            <person name="Liu Q."/>
            <person name="Xin Y.-H."/>
        </authorList>
    </citation>
    <scope>NUCLEOTIDE SEQUENCE [LARGE SCALE GENOMIC DNA]</scope>
    <source>
        <strain evidence="2 3">KACC 18899</strain>
    </source>
</reference>
<protein>
    <submittedName>
        <fullName evidence="2">Cj0069 family protein</fullName>
    </submittedName>
</protein>
<accession>A0ABU8VIC3</accession>
<evidence type="ECO:0000313" key="3">
    <source>
        <dbReference type="Proteomes" id="UP001365846"/>
    </source>
</evidence>
<gene>
    <name evidence="2" type="ORF">WKW77_19845</name>
</gene>
<feature type="domain" description="DUF6815" evidence="1">
    <location>
        <begin position="218"/>
        <end position="323"/>
    </location>
</feature>
<comment type="caution">
    <text evidence="2">The sequence shown here is derived from an EMBL/GenBank/DDBJ whole genome shotgun (WGS) entry which is preliminary data.</text>
</comment>